<comment type="subcellular location">
    <subcellularLocation>
        <location evidence="3">Chromosome</location>
    </subcellularLocation>
    <subcellularLocation>
        <location evidence="4">Cytoplasm</location>
    </subcellularLocation>
    <subcellularLocation>
        <location evidence="2">Nucleus</location>
    </subcellularLocation>
</comment>
<feature type="region of interest" description="Disordered" evidence="34">
    <location>
        <begin position="919"/>
        <end position="956"/>
    </location>
</feature>
<feature type="compositionally biased region" description="Polar residues" evidence="34">
    <location>
        <begin position="285"/>
        <end position="303"/>
    </location>
</feature>
<evidence type="ECO:0000256" key="17">
    <source>
        <dbReference type="ARBA" id="ARBA00022832"/>
    </source>
</evidence>
<evidence type="ECO:0000256" key="30">
    <source>
        <dbReference type="ARBA" id="ARBA00023306"/>
    </source>
</evidence>
<keyword evidence="15 32" id="KW-0863">Zinc-finger</keyword>
<feature type="compositionally biased region" description="Basic and acidic residues" evidence="34">
    <location>
        <begin position="139"/>
        <end position="150"/>
    </location>
</feature>
<reference evidence="38 39" key="1">
    <citation type="submission" date="2025-04" db="UniProtKB">
        <authorList>
            <consortium name="RefSeq"/>
        </authorList>
    </citation>
    <scope>IDENTIFICATION</scope>
</reference>
<dbReference type="CDD" id="cd17735">
    <property type="entry name" value="BRCT_BRCA1_rpt1"/>
    <property type="match status" value="1"/>
</dbReference>
<keyword evidence="7" id="KW-0963">Cytoplasm</keyword>
<dbReference type="KEGG" id="gsh:117347289"/>
<keyword evidence="33" id="KW-0175">Coiled coil</keyword>
<dbReference type="GO" id="GO:0000724">
    <property type="term" value="P:double-strand break repair via homologous recombination"/>
    <property type="evidence" value="ECO:0007669"/>
    <property type="project" value="TreeGrafter"/>
</dbReference>
<sequence length="1903" mass="212356">MAFSTLEVEEVHNVLAVMQKNLECPICLELMKEPVSTKCDHLFCRFCLLKLLSKKRRGLAECPMCKNEVTRRSIKESPRFKLLIEGLLKTIQAFEMDTGFKFSSSQDCTKKCTESNANEQLNKDGGTVHSRGYRRRQKMVQEHGQGEKPSLEMNSNVQHSGNLSSRRSQRNKRQTQDAIEPLCIDFGLDSSSEDLLEKAGSIGTCEAEESSKTEPESKECWADLKCDAKENGRPEADVLTPAKSDFTKTNHEDPGRIPLHVGNIKTLPVTLAEENLRENNDSHASDSQVEQWGSSANPSSLQNDAESFTCHAKGASPTQNILFENNKKWPKLDQRSKQELDTKIYHSMCDTHEGKVFKQQIDDLYDKELPCFETQLLPELSESNTCPISKKRVKRSLQRVNEWLSKNNEIFTSVNVTSELYPEGFSSWEDASDGESCISDKTELLANPMESSVVHNPDILLSKPATASVEDKVFGKTYKRERKSNPQFNMSFLSENRSTDNVAIDPGSTTKSIKRKRKNVCYLQPEDFIQKINQKEEEEICEEVNSCIIEKVPEAMENPKDAVDGCGVDEGKTADRMDFFPGQENAAWEVDTEQGKSSAKIIERLSNTYEQDSNKVKTNTVPRKKVKLEREHLNRTMQALELVNEEEFGKGQHFLVDGSLLQSLSNQSELQIDSYPSSEEARKAKVEQRIVRRSRRLQLLAEETSKETKRSCSSEKVPKVLGNEGLLMLQGGCLTDLALVYTELKESKGMTNCTGNWSDPNPKEKELDSVGKNVQYGCENFPLVKKGQDHLKTDRISESLHFSPAFYSESEGTDVQKSISPLQLHTPTTEQPIQMRNDMDATEKSRLVESGNELLTGISCFPDKDLESSRSKEPPSIRNTLQEVNPETEDSELDTQYLLQTFKGAKRMSFILQSSSVPEPVTQNLTSDTSRQASGSPLRENREMNREISSSEDTQIETPEFATFIKPTSEVNTVFETASTKHSDAIIPKNSTEAIMEHDLSSERNHVSITKNDLSSSENWQICPPSMRRASIKTRNRRGLQKRRILNICSTLPKIGLEDSNWNCKDSENSGELDKKSKQFLQTDDLSLSNDTKLNGETAEADQAEERSKLPVLKSQPEFTLLYATTGYLSPAAFDCRASKSKNRQGENEQVLNGGCQEVATDGVQINPVTRTTSSQDSAAERFLEHSLALKNSGVLISPTSSATPDSLLSSSNEIKKNTNYGEVNTRGKYVVDRKLVEERSLRKPQSSDSSGSQKLVKRYKRQAQKLASSEEGSSEDEDLPCYQRIFNQSLSTPSHSASQRVLTNENSSKDQGEALFLTIAEESQKKQLESPSREVHSVSPESVCSVNLFSSQSNGSEDFNNGAEEPKTMTSGHRCRSQCTNKRINHVETEEVIIEQSEAIAAVEVDHGEDQQVERNLGAGSGYESEASNVIDSSGFSSQNEILTTQQRAVMQNNLKKMEQEMAALEAVLEQHATQVSETPGAVNDLLECQTRSELENETMPDKEKASFSTWDTHQKEQCIPVDGGLATRDNSKNISQDVNNARSPTPLSTPSESQLQERKVPEVAISLLKELKDSISQEDSSVPEKQQKGQETACQSTACSVVPGNTHRRDAEDKLNSRTLHCSKSHPPAGDISSAARPSSCQPGDELTSPCIPRIASRNSAGESEQKMPTPPFHGQTGVSSFKNPVMMTKRKLSLVASGLNQSELLLVQKFARKTQSVFSNQITGGTTHVIMKTDAGLVCERTLKYFLGIAGRKWVVSYQWIVQCFKEGKILNESDFEVRGDVINGRQHGGPRRARQAADGMLFTDFEICCSGPFTDMSTEHLEWMVELGGASVVKQPHLFTEKPTLTKLIVVQPDAAPEDTDYKAIQQQYGAVLVTREWVLDSMACYECQKFDMYLVFQS</sequence>
<keyword evidence="29" id="KW-0539">Nucleus</keyword>
<dbReference type="FunFam" id="3.30.40.10:FF:000213">
    <property type="entry name" value="Breast cancer type 1 susceptibility protein homolog"/>
    <property type="match status" value="1"/>
</dbReference>
<evidence type="ECO:0000256" key="29">
    <source>
        <dbReference type="ARBA" id="ARBA00023242"/>
    </source>
</evidence>
<dbReference type="InterPro" id="IPR025994">
    <property type="entry name" value="BRCA1_serine_dom"/>
</dbReference>
<evidence type="ECO:0000256" key="2">
    <source>
        <dbReference type="ARBA" id="ARBA00004123"/>
    </source>
</evidence>
<keyword evidence="27" id="KW-0233">DNA recombination</keyword>
<dbReference type="SMART" id="SM00292">
    <property type="entry name" value="BRCT"/>
    <property type="match status" value="2"/>
</dbReference>
<evidence type="ECO:0000256" key="12">
    <source>
        <dbReference type="ARBA" id="ARBA00022723"/>
    </source>
</evidence>
<dbReference type="InterPro" id="IPR036420">
    <property type="entry name" value="BRCT_dom_sf"/>
</dbReference>
<dbReference type="CTD" id="672"/>
<keyword evidence="9" id="KW-0444">Lipid biosynthesis</keyword>
<dbReference type="GO" id="GO:0005694">
    <property type="term" value="C:chromosome"/>
    <property type="evidence" value="ECO:0007669"/>
    <property type="project" value="UniProtKB-SubCell"/>
</dbReference>
<dbReference type="RefSeq" id="XP_033773898.1">
    <property type="nucleotide sequence ID" value="XM_033918007.1"/>
</dbReference>
<keyword evidence="10" id="KW-0597">Phosphoprotein</keyword>
<dbReference type="Pfam" id="PF00533">
    <property type="entry name" value="BRCT"/>
    <property type="match status" value="2"/>
</dbReference>
<evidence type="ECO:0000256" key="31">
    <source>
        <dbReference type="ARBA" id="ARBA00031556"/>
    </source>
</evidence>
<evidence type="ECO:0000256" key="25">
    <source>
        <dbReference type="ARBA" id="ARBA00023160"/>
    </source>
</evidence>
<keyword evidence="20" id="KW-0007">Acetylation</keyword>
<evidence type="ECO:0000256" key="27">
    <source>
        <dbReference type="ARBA" id="ARBA00023172"/>
    </source>
</evidence>
<feature type="compositionally biased region" description="Polar residues" evidence="34">
    <location>
        <begin position="1579"/>
        <end position="1601"/>
    </location>
</feature>
<keyword evidence="17" id="KW-0276">Fatty acid metabolism</keyword>
<feature type="compositionally biased region" description="Polar residues" evidence="34">
    <location>
        <begin position="1534"/>
        <end position="1556"/>
    </location>
</feature>
<evidence type="ECO:0000256" key="1">
    <source>
        <dbReference type="ARBA" id="ARBA00000900"/>
    </source>
</evidence>
<feature type="domain" description="RING-type" evidence="35">
    <location>
        <begin position="24"/>
        <end position="66"/>
    </location>
</feature>
<dbReference type="PROSITE" id="PS00518">
    <property type="entry name" value="ZF_RING_1"/>
    <property type="match status" value="1"/>
</dbReference>
<evidence type="ECO:0000256" key="3">
    <source>
        <dbReference type="ARBA" id="ARBA00004286"/>
    </source>
</evidence>
<feature type="compositionally biased region" description="Polar residues" evidence="34">
    <location>
        <begin position="1244"/>
        <end position="1254"/>
    </location>
</feature>
<feature type="region of interest" description="Disordered" evidence="34">
    <location>
        <begin position="1240"/>
        <end position="1280"/>
    </location>
</feature>
<feature type="domain" description="BRCT" evidence="36">
    <location>
        <begin position="1679"/>
        <end position="1781"/>
    </location>
</feature>
<feature type="region of interest" description="Disordered" evidence="34">
    <location>
        <begin position="1084"/>
        <end position="1109"/>
    </location>
</feature>
<feature type="domain" description="BRCT" evidence="36">
    <location>
        <begin position="1801"/>
        <end position="1900"/>
    </location>
</feature>
<evidence type="ECO:0000256" key="15">
    <source>
        <dbReference type="ARBA" id="ARBA00022771"/>
    </source>
</evidence>
<dbReference type="SUPFAM" id="SSF57850">
    <property type="entry name" value="RING/U-box"/>
    <property type="match status" value="1"/>
</dbReference>
<evidence type="ECO:0000256" key="6">
    <source>
        <dbReference type="ARBA" id="ARBA00022454"/>
    </source>
</evidence>
<dbReference type="GO" id="GO:0045944">
    <property type="term" value="P:positive regulation of transcription by RNA polymerase II"/>
    <property type="evidence" value="ECO:0007669"/>
    <property type="project" value="TreeGrafter"/>
</dbReference>
<keyword evidence="16" id="KW-0833">Ubl conjugation pathway</keyword>
<keyword evidence="26" id="KW-0804">Transcription</keyword>
<evidence type="ECO:0000256" key="32">
    <source>
        <dbReference type="PROSITE-ProRule" id="PRU00175"/>
    </source>
</evidence>
<evidence type="ECO:0000259" key="36">
    <source>
        <dbReference type="PROSITE" id="PS50172"/>
    </source>
</evidence>
<feature type="region of interest" description="Disordered" evidence="34">
    <location>
        <begin position="278"/>
        <end position="303"/>
    </location>
</feature>
<evidence type="ECO:0000256" key="9">
    <source>
        <dbReference type="ARBA" id="ARBA00022516"/>
    </source>
</evidence>
<dbReference type="PANTHER" id="PTHR13763">
    <property type="entry name" value="BREAST CANCER TYPE 1 SUSCEPTIBILITY PROTEIN BRCA1"/>
    <property type="match status" value="1"/>
</dbReference>
<evidence type="ECO:0000256" key="23">
    <source>
        <dbReference type="ARBA" id="ARBA00023125"/>
    </source>
</evidence>
<keyword evidence="28" id="KW-0234">DNA repair</keyword>
<dbReference type="SUPFAM" id="SSF52113">
    <property type="entry name" value="BRCT domain"/>
    <property type="match status" value="2"/>
</dbReference>
<dbReference type="PANTHER" id="PTHR13763:SF0">
    <property type="entry name" value="BREAST CANCER TYPE 1 SUSCEPTIBILITY PROTEIN"/>
    <property type="match status" value="1"/>
</dbReference>
<name>A0A6P8NSP4_GEOSA</name>
<dbReference type="InterPro" id="IPR031099">
    <property type="entry name" value="BRCA1-associated"/>
</dbReference>
<evidence type="ECO:0000256" key="7">
    <source>
        <dbReference type="ARBA" id="ARBA00022490"/>
    </source>
</evidence>
<dbReference type="PRINTS" id="PR00493">
    <property type="entry name" value="BRSTCANCERI"/>
</dbReference>
<dbReference type="PROSITE" id="PS50089">
    <property type="entry name" value="ZF_RING_2"/>
    <property type="match status" value="1"/>
</dbReference>
<feature type="compositionally biased region" description="Polar residues" evidence="34">
    <location>
        <begin position="152"/>
        <end position="166"/>
    </location>
</feature>
<keyword evidence="23" id="KW-0238">DNA-binding</keyword>
<dbReference type="InterPro" id="IPR001841">
    <property type="entry name" value="Znf_RING"/>
</dbReference>
<feature type="compositionally biased region" description="Basic and acidic residues" evidence="34">
    <location>
        <begin position="1609"/>
        <end position="1618"/>
    </location>
</feature>
<feature type="compositionally biased region" description="Basic and acidic residues" evidence="34">
    <location>
        <begin position="862"/>
        <end position="875"/>
    </location>
</feature>
<evidence type="ECO:0000256" key="26">
    <source>
        <dbReference type="ARBA" id="ARBA00023163"/>
    </source>
</evidence>
<evidence type="ECO:0000256" key="10">
    <source>
        <dbReference type="ARBA" id="ARBA00022553"/>
    </source>
</evidence>
<keyword evidence="11" id="KW-0808">Transferase</keyword>
<keyword evidence="6" id="KW-0158">Chromosome</keyword>
<evidence type="ECO:0000259" key="35">
    <source>
        <dbReference type="PROSITE" id="PS50089"/>
    </source>
</evidence>
<dbReference type="InterPro" id="IPR011364">
    <property type="entry name" value="BRCA1"/>
</dbReference>
<dbReference type="CDD" id="cd17721">
    <property type="entry name" value="BRCT_BRCA1_rpt2"/>
    <property type="match status" value="1"/>
</dbReference>
<evidence type="ECO:0000256" key="18">
    <source>
        <dbReference type="ARBA" id="ARBA00022833"/>
    </source>
</evidence>
<organism evidence="37 39">
    <name type="scientific">Geotrypetes seraphini</name>
    <name type="common">Gaboon caecilian</name>
    <name type="synonym">Caecilia seraphini</name>
    <dbReference type="NCBI Taxonomy" id="260995"/>
    <lineage>
        <taxon>Eukaryota</taxon>
        <taxon>Metazoa</taxon>
        <taxon>Chordata</taxon>
        <taxon>Craniata</taxon>
        <taxon>Vertebrata</taxon>
        <taxon>Euteleostomi</taxon>
        <taxon>Amphibia</taxon>
        <taxon>Gymnophiona</taxon>
        <taxon>Geotrypetes</taxon>
    </lineage>
</organism>
<keyword evidence="18" id="KW-0862">Zinc</keyword>
<evidence type="ECO:0000256" key="24">
    <source>
        <dbReference type="ARBA" id="ARBA00023159"/>
    </source>
</evidence>
<dbReference type="Proteomes" id="UP000515159">
    <property type="component" value="Chromosome 13"/>
</dbReference>
<evidence type="ECO:0000256" key="5">
    <source>
        <dbReference type="ARBA" id="ARBA00012483"/>
    </source>
</evidence>
<dbReference type="FunFam" id="3.40.50.10190:FF:000006">
    <property type="entry name" value="Breast cancer type 1 susceptibility protein homolog"/>
    <property type="match status" value="1"/>
</dbReference>
<evidence type="ECO:0000256" key="4">
    <source>
        <dbReference type="ARBA" id="ARBA00004496"/>
    </source>
</evidence>
<dbReference type="SMART" id="SM00184">
    <property type="entry name" value="RING"/>
    <property type="match status" value="1"/>
</dbReference>
<evidence type="ECO:0000313" key="38">
    <source>
        <dbReference type="RefSeq" id="XP_033773898.1"/>
    </source>
</evidence>
<feature type="compositionally biased region" description="Polar residues" evidence="34">
    <location>
        <begin position="1291"/>
        <end position="1307"/>
    </location>
</feature>
<dbReference type="Gene3D" id="3.40.50.10190">
    <property type="entry name" value="BRCT domain"/>
    <property type="match status" value="2"/>
</dbReference>
<evidence type="ECO:0000256" key="11">
    <source>
        <dbReference type="ARBA" id="ARBA00022679"/>
    </source>
</evidence>
<comment type="catalytic activity">
    <reaction evidence="1">
        <text>S-ubiquitinyl-[E2 ubiquitin-conjugating enzyme]-L-cysteine + [acceptor protein]-L-lysine = [E2 ubiquitin-conjugating enzyme]-L-cysteine + N(6)-ubiquitinyl-[acceptor protein]-L-lysine.</text>
        <dbReference type="EC" id="2.3.2.27"/>
    </reaction>
</comment>
<dbReference type="GO" id="GO:0043009">
    <property type="term" value="P:chordate embryonic development"/>
    <property type="evidence" value="ECO:0007669"/>
    <property type="project" value="TreeGrafter"/>
</dbReference>
<dbReference type="GO" id="GO:0003677">
    <property type="term" value="F:DNA binding"/>
    <property type="evidence" value="ECO:0007669"/>
    <property type="project" value="UniProtKB-KW"/>
</dbReference>
<evidence type="ECO:0000256" key="14">
    <source>
        <dbReference type="ARBA" id="ARBA00022763"/>
    </source>
</evidence>
<dbReference type="OrthoDB" id="6105938at2759"/>
<dbReference type="Pfam" id="PF00097">
    <property type="entry name" value="zf-C3HC4"/>
    <property type="match status" value="1"/>
</dbReference>
<keyword evidence="14" id="KW-0227">DNA damage</keyword>
<evidence type="ECO:0000256" key="13">
    <source>
        <dbReference type="ARBA" id="ARBA00022737"/>
    </source>
</evidence>
<dbReference type="InterPro" id="IPR018957">
    <property type="entry name" value="Znf_C3HC4_RING-type"/>
</dbReference>
<evidence type="ECO:0000256" key="33">
    <source>
        <dbReference type="SAM" id="Coils"/>
    </source>
</evidence>
<keyword evidence="12" id="KW-0479">Metal-binding</keyword>
<feature type="coiled-coil region" evidence="33">
    <location>
        <begin position="1449"/>
        <end position="1476"/>
    </location>
</feature>
<dbReference type="GeneID" id="117347289"/>
<keyword evidence="22" id="KW-0443">Lipid metabolism</keyword>
<dbReference type="GO" id="GO:0070013">
    <property type="term" value="C:intracellular organelle lumen"/>
    <property type="evidence" value="ECO:0007669"/>
    <property type="project" value="UniProtKB-ARBA"/>
</dbReference>
<dbReference type="InterPro" id="IPR013083">
    <property type="entry name" value="Znf_RING/FYVE/PHD"/>
</dbReference>
<dbReference type="CDD" id="cd16498">
    <property type="entry name" value="RING-HC_BRCA1"/>
    <property type="match status" value="1"/>
</dbReference>
<accession>A0A6P8NSP4</accession>
<keyword evidence="21" id="KW-0805">Transcription regulation</keyword>
<evidence type="ECO:0000256" key="20">
    <source>
        <dbReference type="ARBA" id="ARBA00022990"/>
    </source>
</evidence>
<dbReference type="GO" id="GO:0070531">
    <property type="term" value="C:BRCA1-A complex"/>
    <property type="evidence" value="ECO:0007669"/>
    <property type="project" value="TreeGrafter"/>
</dbReference>
<dbReference type="GO" id="GO:0007095">
    <property type="term" value="P:mitotic G2 DNA damage checkpoint signaling"/>
    <property type="evidence" value="ECO:0007669"/>
    <property type="project" value="TreeGrafter"/>
</dbReference>
<protein>
    <recommendedName>
        <fullName evidence="5">RING-type E3 ubiquitin transferase</fullName>
        <ecNumber evidence="5">2.3.2.27</ecNumber>
    </recommendedName>
    <alternativeName>
        <fullName evidence="31">RING-type E3 ubiquitin transferase BRCA1</fullName>
    </alternativeName>
</protein>
<feature type="region of interest" description="Disordered" evidence="34">
    <location>
        <begin position="859"/>
        <end position="892"/>
    </location>
</feature>
<feature type="compositionally biased region" description="Polar residues" evidence="34">
    <location>
        <begin position="947"/>
        <end position="956"/>
    </location>
</feature>
<evidence type="ECO:0000256" key="19">
    <source>
        <dbReference type="ARBA" id="ARBA00022843"/>
    </source>
</evidence>
<evidence type="ECO:0000256" key="16">
    <source>
        <dbReference type="ARBA" id="ARBA00022786"/>
    </source>
</evidence>
<dbReference type="GO" id="GO:0008270">
    <property type="term" value="F:zinc ion binding"/>
    <property type="evidence" value="ECO:0007669"/>
    <property type="project" value="UniProtKB-KW"/>
</dbReference>
<feature type="region of interest" description="Disordered" evidence="34">
    <location>
        <begin position="1291"/>
        <end position="1310"/>
    </location>
</feature>
<dbReference type="Pfam" id="PF12820">
    <property type="entry name" value="BRCT_assoc"/>
    <property type="match status" value="1"/>
</dbReference>
<proteinExistence type="predicted"/>
<feature type="region of interest" description="Disordered" evidence="34">
    <location>
        <begin position="1576"/>
        <end position="1683"/>
    </location>
</feature>
<dbReference type="Gene3D" id="3.30.40.10">
    <property type="entry name" value="Zinc/RING finger domain, C3HC4 (zinc finger)"/>
    <property type="match status" value="1"/>
</dbReference>
<keyword evidence="24" id="KW-0010">Activator</keyword>
<gene>
    <name evidence="38 39" type="primary">BRCA1</name>
</gene>
<feature type="region of interest" description="Disordered" evidence="34">
    <location>
        <begin position="119"/>
        <end position="176"/>
    </location>
</feature>
<evidence type="ECO:0000313" key="37">
    <source>
        <dbReference type="Proteomes" id="UP000515159"/>
    </source>
</evidence>
<feature type="compositionally biased region" description="Polar residues" evidence="34">
    <location>
        <begin position="1084"/>
        <end position="1095"/>
    </location>
</feature>
<dbReference type="PIRSF" id="PIRSF001734">
    <property type="entry name" value="BRCA1"/>
    <property type="match status" value="1"/>
</dbReference>
<feature type="compositionally biased region" description="Polar residues" evidence="34">
    <location>
        <begin position="919"/>
        <end position="935"/>
    </location>
</feature>
<keyword evidence="19" id="KW-0832">Ubl conjugation</keyword>
<dbReference type="GO" id="GO:0005737">
    <property type="term" value="C:cytoplasm"/>
    <property type="evidence" value="ECO:0007669"/>
    <property type="project" value="UniProtKB-SubCell"/>
</dbReference>
<dbReference type="GO" id="GO:0031436">
    <property type="term" value="C:BRCA1-BARD1 complex"/>
    <property type="evidence" value="ECO:0007669"/>
    <property type="project" value="TreeGrafter"/>
</dbReference>
<keyword evidence="30" id="KW-0131">Cell cycle</keyword>
<dbReference type="EC" id="2.3.2.27" evidence="5"/>
<dbReference type="InterPro" id="IPR001357">
    <property type="entry name" value="BRCT_dom"/>
</dbReference>
<keyword evidence="8" id="KW-1017">Isopeptide bond</keyword>
<keyword evidence="37" id="KW-1185">Reference proteome</keyword>
<keyword evidence="13" id="KW-0677">Repeat</keyword>
<evidence type="ECO:0000313" key="39">
    <source>
        <dbReference type="RefSeq" id="XP_033773899.1"/>
    </source>
</evidence>
<feature type="region of interest" description="Disordered" evidence="34">
    <location>
        <begin position="1354"/>
        <end position="1375"/>
    </location>
</feature>
<dbReference type="RefSeq" id="XP_033773899.1">
    <property type="nucleotide sequence ID" value="XM_033918008.1"/>
</dbReference>
<evidence type="ECO:0000256" key="22">
    <source>
        <dbReference type="ARBA" id="ARBA00023098"/>
    </source>
</evidence>
<dbReference type="GO" id="GO:0006633">
    <property type="term" value="P:fatty acid biosynthetic process"/>
    <property type="evidence" value="ECO:0007669"/>
    <property type="project" value="UniProtKB-KW"/>
</dbReference>
<dbReference type="InterPro" id="IPR017907">
    <property type="entry name" value="Znf_RING_CS"/>
</dbReference>
<evidence type="ECO:0000256" key="28">
    <source>
        <dbReference type="ARBA" id="ARBA00023204"/>
    </source>
</evidence>
<dbReference type="PROSITE" id="PS50172">
    <property type="entry name" value="BRCT"/>
    <property type="match status" value="2"/>
</dbReference>
<evidence type="ECO:0000256" key="8">
    <source>
        <dbReference type="ARBA" id="ARBA00022499"/>
    </source>
</evidence>
<feature type="region of interest" description="Disordered" evidence="34">
    <location>
        <begin position="1524"/>
        <end position="1561"/>
    </location>
</feature>
<evidence type="ECO:0000256" key="34">
    <source>
        <dbReference type="SAM" id="MobiDB-lite"/>
    </source>
</evidence>
<keyword evidence="25" id="KW-0275">Fatty acid biosynthesis</keyword>
<dbReference type="FunFam" id="3.40.50.10190:FF:000025">
    <property type="entry name" value="Breast cancer type 1 susceptibility protein homolog"/>
    <property type="match status" value="1"/>
</dbReference>
<evidence type="ECO:0000256" key="21">
    <source>
        <dbReference type="ARBA" id="ARBA00023015"/>
    </source>
</evidence>
<dbReference type="GO" id="GO:0061630">
    <property type="term" value="F:ubiquitin protein ligase activity"/>
    <property type="evidence" value="ECO:0007669"/>
    <property type="project" value="UniProtKB-EC"/>
</dbReference>